<gene>
    <name evidence="1" type="ORF">IHE45_07G130700</name>
</gene>
<comment type="caution">
    <text evidence="1">The sequence shown here is derived from an EMBL/GenBank/DDBJ whole genome shotgun (WGS) entry which is preliminary data.</text>
</comment>
<name>A0ACB7VUS1_DIOAL</name>
<dbReference type="Proteomes" id="UP000827976">
    <property type="component" value="Chromosome 7"/>
</dbReference>
<organism evidence="1 2">
    <name type="scientific">Dioscorea alata</name>
    <name type="common">Purple yam</name>
    <dbReference type="NCBI Taxonomy" id="55571"/>
    <lineage>
        <taxon>Eukaryota</taxon>
        <taxon>Viridiplantae</taxon>
        <taxon>Streptophyta</taxon>
        <taxon>Embryophyta</taxon>
        <taxon>Tracheophyta</taxon>
        <taxon>Spermatophyta</taxon>
        <taxon>Magnoliopsida</taxon>
        <taxon>Liliopsida</taxon>
        <taxon>Dioscoreales</taxon>
        <taxon>Dioscoreaceae</taxon>
        <taxon>Dioscorea</taxon>
    </lineage>
</organism>
<sequence>MDARASLRAFANCFALSQSSIFFTSAPSVEVALRRLRCSVSMGRDDTAPVVEVSKKASFVFPIDHRRSDAKEFAHMELSSAIALSILDG</sequence>
<keyword evidence="2" id="KW-1185">Reference proteome</keyword>
<proteinExistence type="predicted"/>
<dbReference type="EMBL" id="CM037017">
    <property type="protein sequence ID" value="KAH7678140.1"/>
    <property type="molecule type" value="Genomic_DNA"/>
</dbReference>
<protein>
    <submittedName>
        <fullName evidence="1">Uncharacterized protein</fullName>
    </submittedName>
</protein>
<evidence type="ECO:0000313" key="1">
    <source>
        <dbReference type="EMBL" id="KAH7678140.1"/>
    </source>
</evidence>
<evidence type="ECO:0000313" key="2">
    <source>
        <dbReference type="Proteomes" id="UP000827976"/>
    </source>
</evidence>
<reference evidence="2" key="1">
    <citation type="journal article" date="2022" name="Nat. Commun.">
        <title>Chromosome evolution and the genetic basis of agronomically important traits in greater yam.</title>
        <authorList>
            <person name="Bredeson J.V."/>
            <person name="Lyons J.B."/>
            <person name="Oniyinde I.O."/>
            <person name="Okereke N.R."/>
            <person name="Kolade O."/>
            <person name="Nnabue I."/>
            <person name="Nwadili C.O."/>
            <person name="Hribova E."/>
            <person name="Parker M."/>
            <person name="Nwogha J."/>
            <person name="Shu S."/>
            <person name="Carlson J."/>
            <person name="Kariba R."/>
            <person name="Muthemba S."/>
            <person name="Knop K."/>
            <person name="Barton G.J."/>
            <person name="Sherwood A.V."/>
            <person name="Lopez-Montes A."/>
            <person name="Asiedu R."/>
            <person name="Jamnadass R."/>
            <person name="Muchugi A."/>
            <person name="Goodstein D."/>
            <person name="Egesi C.N."/>
            <person name="Featherston J."/>
            <person name="Asfaw A."/>
            <person name="Simpson G.G."/>
            <person name="Dolezel J."/>
            <person name="Hendre P.S."/>
            <person name="Van Deynze A."/>
            <person name="Kumar P.L."/>
            <person name="Obidiegwu J.E."/>
            <person name="Bhattacharjee R."/>
            <person name="Rokhsar D.S."/>
        </authorList>
    </citation>
    <scope>NUCLEOTIDE SEQUENCE [LARGE SCALE GENOMIC DNA]</scope>
    <source>
        <strain evidence="2">cv. TDa95/00328</strain>
    </source>
</reference>
<accession>A0ACB7VUS1</accession>